<reference evidence="1" key="1">
    <citation type="submission" date="2018-05" db="EMBL/GenBank/DDBJ databases">
        <title>Draft genome of Mucuna pruriens seed.</title>
        <authorList>
            <person name="Nnadi N.E."/>
            <person name="Vos R."/>
            <person name="Hasami M.H."/>
            <person name="Devisetty U.K."/>
            <person name="Aguiy J.C."/>
        </authorList>
    </citation>
    <scope>NUCLEOTIDE SEQUENCE [LARGE SCALE GENOMIC DNA]</scope>
    <source>
        <strain evidence="1">JCA_2017</strain>
    </source>
</reference>
<accession>A0A371H4W9</accession>
<evidence type="ECO:0000313" key="2">
    <source>
        <dbReference type="Proteomes" id="UP000257109"/>
    </source>
</evidence>
<proteinExistence type="predicted"/>
<comment type="caution">
    <text evidence="1">The sequence shown here is derived from an EMBL/GenBank/DDBJ whole genome shotgun (WGS) entry which is preliminary data.</text>
</comment>
<dbReference type="AlphaFoldDB" id="A0A371H4W9"/>
<protein>
    <submittedName>
        <fullName evidence="1">Uncharacterized protein</fullName>
    </submittedName>
</protein>
<keyword evidence="2" id="KW-1185">Reference proteome</keyword>
<organism evidence="1 2">
    <name type="scientific">Mucuna pruriens</name>
    <name type="common">Velvet bean</name>
    <name type="synonym">Dolichos pruriens</name>
    <dbReference type="NCBI Taxonomy" id="157652"/>
    <lineage>
        <taxon>Eukaryota</taxon>
        <taxon>Viridiplantae</taxon>
        <taxon>Streptophyta</taxon>
        <taxon>Embryophyta</taxon>
        <taxon>Tracheophyta</taxon>
        <taxon>Spermatophyta</taxon>
        <taxon>Magnoliopsida</taxon>
        <taxon>eudicotyledons</taxon>
        <taxon>Gunneridae</taxon>
        <taxon>Pentapetalae</taxon>
        <taxon>rosids</taxon>
        <taxon>fabids</taxon>
        <taxon>Fabales</taxon>
        <taxon>Fabaceae</taxon>
        <taxon>Papilionoideae</taxon>
        <taxon>50 kb inversion clade</taxon>
        <taxon>NPAAA clade</taxon>
        <taxon>indigoferoid/millettioid clade</taxon>
        <taxon>Phaseoleae</taxon>
        <taxon>Mucuna</taxon>
    </lineage>
</organism>
<dbReference type="EMBL" id="QJKJ01003565">
    <property type="protein sequence ID" value="RDX97830.1"/>
    <property type="molecule type" value="Genomic_DNA"/>
</dbReference>
<evidence type="ECO:0000313" key="1">
    <source>
        <dbReference type="EMBL" id="RDX97830.1"/>
    </source>
</evidence>
<sequence>MALMKDQVNQIHICEMRICWIKVIPSKGGTSYVEPELTQLAGWLAKIDSALIGVTIDIFNGKQQET</sequence>
<feature type="non-terminal residue" evidence="1">
    <location>
        <position position="1"/>
    </location>
</feature>
<dbReference type="Proteomes" id="UP000257109">
    <property type="component" value="Unassembled WGS sequence"/>
</dbReference>
<name>A0A371H4W9_MUCPR</name>
<gene>
    <name evidence="1" type="ORF">CR513_19354</name>
</gene>